<evidence type="ECO:0000259" key="14">
    <source>
        <dbReference type="PROSITE" id="PS51379"/>
    </source>
</evidence>
<evidence type="ECO:0000313" key="16">
    <source>
        <dbReference type="EMBL" id="BCN31975.1"/>
    </source>
</evidence>
<comment type="similarity">
    <text evidence="3">Belongs to the complex I 75 kDa subunit family.</text>
</comment>
<dbReference type="Pfam" id="PF13510">
    <property type="entry name" value="Fer2_4"/>
    <property type="match status" value="1"/>
</dbReference>
<reference evidence="16 17" key="1">
    <citation type="submission" date="2020-11" db="EMBL/GenBank/DDBJ databases">
        <title>Draft genome sequencing of a Lachnospiraceae strain isolated from anoxic soil subjected to BSD treatment.</title>
        <authorList>
            <person name="Uek A."/>
            <person name="Tonouchi A."/>
        </authorList>
    </citation>
    <scope>NUCLEOTIDE SEQUENCE [LARGE SCALE GENOMIC DNA]</scope>
    <source>
        <strain evidence="16 17">TB5</strain>
    </source>
</reference>
<keyword evidence="5" id="KW-0001">2Fe-2S</keyword>
<dbReference type="GO" id="GO:0016020">
    <property type="term" value="C:membrane"/>
    <property type="evidence" value="ECO:0007669"/>
    <property type="project" value="UniProtKB-SubCell"/>
</dbReference>
<sequence>MSKGIMYIDDMRVPFDGEKNVLSVIRKAGIDIPTFCYYSELSVYGACRMCVVENEWGSIEASCSMIPKDGMKIRTNTAKLQKHRKMILELLLSSHCRDCTTCEKNGKCKLQELALRLGINRVRFQDTRETIELDTSSPAIVRNNNKCILCGDCVRVCDEIQGMGILDFVHRGSNLQVMPAFNRKLSETKCINCGQCAAVCPTGAITIKQDIDRVWDAIFDPTKHVVVQIAPAVRVAIGEEFGLKAGDNVIGKLVTALKRIGFDEVFDTTLGADLTVMEEANEFLERFEKSENLPLFTSCCPAWVRYVEMNKPELLPHISSCKSPMEMFAAVLKEHYKSIQDTLKKEAIVVAIMPCTAKKYEAAREEFLRDNVPDVDYVITTQELSTMIKQSGLIFRELENNATDMPFGMGSGAGVIFGATGGVAEAVIRRCYSKKTSATLKDLEFCGVRGMSALKEATVLINNHEIKIAVVHGLHNAQLLLEEIESGNVQYDLVEVMACPGGCIGGAGQPFGLANKKVKRADGLYSADRLSQVKSSEENPMVLSLYDGLLKDKAHSLLHVNYTDR</sequence>
<evidence type="ECO:0000256" key="11">
    <source>
        <dbReference type="ARBA" id="ARBA00023027"/>
    </source>
</evidence>
<dbReference type="PROSITE" id="PS00641">
    <property type="entry name" value="COMPLEX1_75K_1"/>
    <property type="match status" value="1"/>
</dbReference>
<dbReference type="SUPFAM" id="SSF54862">
    <property type="entry name" value="4Fe-4S ferredoxins"/>
    <property type="match status" value="1"/>
</dbReference>
<keyword evidence="8" id="KW-1278">Translocase</keyword>
<dbReference type="Gene3D" id="3.10.20.740">
    <property type="match status" value="1"/>
</dbReference>
<proteinExistence type="inferred from homology"/>
<keyword evidence="11" id="KW-0520">NAD</keyword>
<name>A0A7R7EN19_9FIRM</name>
<dbReference type="GO" id="GO:0008137">
    <property type="term" value="F:NADH dehydrogenase (ubiquinone) activity"/>
    <property type="evidence" value="ECO:0007669"/>
    <property type="project" value="InterPro"/>
</dbReference>
<dbReference type="PROSITE" id="PS51379">
    <property type="entry name" value="4FE4S_FER_2"/>
    <property type="match status" value="2"/>
</dbReference>
<keyword evidence="9" id="KW-0408">Iron</keyword>
<dbReference type="GO" id="GO:0005506">
    <property type="term" value="F:iron ion binding"/>
    <property type="evidence" value="ECO:0007669"/>
    <property type="project" value="InterPro"/>
</dbReference>
<evidence type="ECO:0000256" key="1">
    <source>
        <dbReference type="ARBA" id="ARBA00001966"/>
    </source>
</evidence>
<gene>
    <name evidence="16" type="ORF">bsdtb5_32700</name>
</gene>
<dbReference type="SMART" id="SM00929">
    <property type="entry name" value="NADH-G_4Fe-4S_3"/>
    <property type="match status" value="1"/>
</dbReference>
<evidence type="ECO:0000256" key="7">
    <source>
        <dbReference type="ARBA" id="ARBA00022737"/>
    </source>
</evidence>
<keyword evidence="7" id="KW-0677">Repeat</keyword>
<dbReference type="InterPro" id="IPR013352">
    <property type="entry name" value="Fe_hydrogenase_subset"/>
</dbReference>
<accession>A0A7R7EN19</accession>
<dbReference type="NCBIfam" id="TIGR02512">
    <property type="entry name" value="FeFe_hydrog_A"/>
    <property type="match status" value="1"/>
</dbReference>
<dbReference type="SUPFAM" id="SSF54292">
    <property type="entry name" value="2Fe-2S ferredoxin-like"/>
    <property type="match status" value="1"/>
</dbReference>
<dbReference type="InterPro" id="IPR003149">
    <property type="entry name" value="Fe_hydrogenase_ssu"/>
</dbReference>
<dbReference type="Pfam" id="PF10588">
    <property type="entry name" value="NADH-G_4Fe-4S_3"/>
    <property type="match status" value="1"/>
</dbReference>
<evidence type="ECO:0000256" key="8">
    <source>
        <dbReference type="ARBA" id="ARBA00022967"/>
    </source>
</evidence>
<comment type="cofactor">
    <cofactor evidence="13">
        <name>[2Fe-2S] cluster</name>
        <dbReference type="ChEBI" id="CHEBI:190135"/>
    </cofactor>
</comment>
<dbReference type="Gene3D" id="4.10.260.20">
    <property type="entry name" value="Iron hydrogenase, small subunit"/>
    <property type="match status" value="1"/>
</dbReference>
<dbReference type="Pfam" id="PF02906">
    <property type="entry name" value="Fe_hyd_lg_C"/>
    <property type="match status" value="1"/>
</dbReference>
<dbReference type="InterPro" id="IPR019574">
    <property type="entry name" value="NADH_UbQ_OxRdtase_Gsu_4Fe4S-bd"/>
</dbReference>
<dbReference type="Gene3D" id="3.40.950.10">
    <property type="entry name" value="Fe-only Hydrogenase (Larger Subunit), Chain L, domain 3"/>
    <property type="match status" value="1"/>
</dbReference>
<evidence type="ECO:0000256" key="3">
    <source>
        <dbReference type="ARBA" id="ARBA00005404"/>
    </source>
</evidence>
<evidence type="ECO:0000256" key="4">
    <source>
        <dbReference type="ARBA" id="ARBA00022485"/>
    </source>
</evidence>
<dbReference type="InterPro" id="IPR009016">
    <property type="entry name" value="Fe_hydrogenase"/>
</dbReference>
<organism evidence="16 17">
    <name type="scientific">Anaeromicropila herbilytica</name>
    <dbReference type="NCBI Taxonomy" id="2785025"/>
    <lineage>
        <taxon>Bacteria</taxon>
        <taxon>Bacillati</taxon>
        <taxon>Bacillota</taxon>
        <taxon>Clostridia</taxon>
        <taxon>Lachnospirales</taxon>
        <taxon>Lachnospiraceae</taxon>
        <taxon>Anaeromicropila</taxon>
    </lineage>
</organism>
<dbReference type="CDD" id="cd00207">
    <property type="entry name" value="fer2"/>
    <property type="match status" value="1"/>
</dbReference>
<dbReference type="FunFam" id="3.10.20.740:FF:000004">
    <property type="entry name" value="NADH-quinone oxidoreductase"/>
    <property type="match status" value="1"/>
</dbReference>
<keyword evidence="12" id="KW-0472">Membrane</keyword>
<dbReference type="KEGG" id="ahb:bsdtb5_32700"/>
<dbReference type="InterPro" id="IPR004108">
    <property type="entry name" value="Fe_hydrogenase_lsu_C"/>
</dbReference>
<evidence type="ECO:0000259" key="15">
    <source>
        <dbReference type="PROSITE" id="PS51839"/>
    </source>
</evidence>
<evidence type="ECO:0000313" key="17">
    <source>
        <dbReference type="Proteomes" id="UP000595897"/>
    </source>
</evidence>
<dbReference type="GO" id="GO:0042773">
    <property type="term" value="P:ATP synthesis coupled electron transport"/>
    <property type="evidence" value="ECO:0007669"/>
    <property type="project" value="InterPro"/>
</dbReference>
<dbReference type="GO" id="GO:0051539">
    <property type="term" value="F:4 iron, 4 sulfur cluster binding"/>
    <property type="evidence" value="ECO:0007669"/>
    <property type="project" value="UniProtKB-KW"/>
</dbReference>
<dbReference type="PANTHER" id="PTHR11615">
    <property type="entry name" value="NITRATE, FORMATE, IRON DEHYDROGENASE"/>
    <property type="match status" value="1"/>
</dbReference>
<dbReference type="InterPro" id="IPR036010">
    <property type="entry name" value="2Fe-2S_ferredoxin-like_sf"/>
</dbReference>
<dbReference type="FunFam" id="3.30.70.20:FF:000035">
    <property type="entry name" value="Iron hydrogenase 1"/>
    <property type="match status" value="1"/>
</dbReference>
<feature type="domain" description="4Fe-4S ferredoxin-type" evidence="14">
    <location>
        <begin position="181"/>
        <end position="210"/>
    </location>
</feature>
<dbReference type="InterPro" id="IPR050340">
    <property type="entry name" value="Cytosolic_Fe-S_CAF"/>
</dbReference>
<evidence type="ECO:0000256" key="5">
    <source>
        <dbReference type="ARBA" id="ARBA00022714"/>
    </source>
</evidence>
<keyword evidence="6" id="KW-0479">Metal-binding</keyword>
<evidence type="ECO:0000256" key="6">
    <source>
        <dbReference type="ARBA" id="ARBA00022723"/>
    </source>
</evidence>
<dbReference type="AlphaFoldDB" id="A0A7R7EN19"/>
<dbReference type="InterPro" id="IPR017896">
    <property type="entry name" value="4Fe4S_Fe-S-bd"/>
</dbReference>
<feature type="domain" description="4Fe-4S ferredoxin-type" evidence="14">
    <location>
        <begin position="138"/>
        <end position="168"/>
    </location>
</feature>
<dbReference type="Gene3D" id="3.30.70.20">
    <property type="match status" value="1"/>
</dbReference>
<dbReference type="SUPFAM" id="SSF53920">
    <property type="entry name" value="Fe-only hydrogenase"/>
    <property type="match status" value="1"/>
</dbReference>
<feature type="domain" description="4Fe-4S His(Cys)3-ligated-type" evidence="15">
    <location>
        <begin position="79"/>
        <end position="118"/>
    </location>
</feature>
<dbReference type="InterPro" id="IPR017900">
    <property type="entry name" value="4Fe4S_Fe_S_CS"/>
</dbReference>
<dbReference type="Gene3D" id="3.40.50.1780">
    <property type="match status" value="1"/>
</dbReference>
<keyword evidence="17" id="KW-1185">Reference proteome</keyword>
<dbReference type="RefSeq" id="WP_271713062.1">
    <property type="nucleotide sequence ID" value="NZ_AP024169.1"/>
</dbReference>
<dbReference type="InterPro" id="IPR001041">
    <property type="entry name" value="2Fe-2S_ferredoxin-type"/>
</dbReference>
<dbReference type="EMBL" id="AP024169">
    <property type="protein sequence ID" value="BCN31975.1"/>
    <property type="molecule type" value="Genomic_DNA"/>
</dbReference>
<dbReference type="Pfam" id="PF02256">
    <property type="entry name" value="Fe_hyd_SSU"/>
    <property type="match status" value="1"/>
</dbReference>
<evidence type="ECO:0000256" key="2">
    <source>
        <dbReference type="ARBA" id="ARBA00004370"/>
    </source>
</evidence>
<evidence type="ECO:0000256" key="9">
    <source>
        <dbReference type="ARBA" id="ARBA00023004"/>
    </source>
</evidence>
<dbReference type="GO" id="GO:0051537">
    <property type="term" value="F:2 iron, 2 sulfur cluster binding"/>
    <property type="evidence" value="ECO:0007669"/>
    <property type="project" value="UniProtKB-KW"/>
</dbReference>
<evidence type="ECO:0000256" key="10">
    <source>
        <dbReference type="ARBA" id="ARBA00023014"/>
    </source>
</evidence>
<comment type="subcellular location">
    <subcellularLocation>
        <location evidence="2">Membrane</location>
    </subcellularLocation>
</comment>
<keyword evidence="4" id="KW-0004">4Fe-4S</keyword>
<dbReference type="InterPro" id="IPR036991">
    <property type="entry name" value="Fe_hydrogenase_ssu_sf"/>
</dbReference>
<protein>
    <submittedName>
        <fullName evidence="16">Ferredoxin</fullName>
    </submittedName>
</protein>
<dbReference type="GO" id="GO:0008901">
    <property type="term" value="F:ferredoxin hydrogenase activity"/>
    <property type="evidence" value="ECO:0007669"/>
    <property type="project" value="InterPro"/>
</dbReference>
<dbReference type="Pfam" id="PF12838">
    <property type="entry name" value="Fer4_7"/>
    <property type="match status" value="1"/>
</dbReference>
<dbReference type="PROSITE" id="PS00198">
    <property type="entry name" value="4FE4S_FER_1"/>
    <property type="match status" value="1"/>
</dbReference>
<keyword evidence="10" id="KW-0411">Iron-sulfur</keyword>
<dbReference type="SMART" id="SM00902">
    <property type="entry name" value="Fe_hyd_SSU"/>
    <property type="match status" value="1"/>
</dbReference>
<evidence type="ECO:0000256" key="12">
    <source>
        <dbReference type="ARBA" id="ARBA00023136"/>
    </source>
</evidence>
<dbReference type="Proteomes" id="UP000595897">
    <property type="component" value="Chromosome"/>
</dbReference>
<dbReference type="PROSITE" id="PS51839">
    <property type="entry name" value="4FE4S_HC3"/>
    <property type="match status" value="1"/>
</dbReference>
<comment type="cofactor">
    <cofactor evidence="1">
        <name>[4Fe-4S] cluster</name>
        <dbReference type="ChEBI" id="CHEBI:49883"/>
    </cofactor>
</comment>
<dbReference type="InterPro" id="IPR000283">
    <property type="entry name" value="NADH_UbQ_OxRdtase_75kDa_su_CS"/>
</dbReference>
<evidence type="ECO:0000256" key="13">
    <source>
        <dbReference type="ARBA" id="ARBA00034078"/>
    </source>
</evidence>